<dbReference type="KEGG" id="smo:SELMODRAFT_420333"/>
<dbReference type="HOGENOM" id="CLU_1743675_0_0_1"/>
<dbReference type="AlphaFoldDB" id="D8SBN6"/>
<protein>
    <submittedName>
        <fullName evidence="1">Uncharacterized protein</fullName>
    </submittedName>
</protein>
<dbReference type="InParanoid" id="D8SBN6"/>
<evidence type="ECO:0000313" key="2">
    <source>
        <dbReference type="Proteomes" id="UP000001514"/>
    </source>
</evidence>
<reference evidence="1 2" key="1">
    <citation type="journal article" date="2011" name="Science">
        <title>The Selaginella genome identifies genetic changes associated with the evolution of vascular plants.</title>
        <authorList>
            <person name="Banks J.A."/>
            <person name="Nishiyama T."/>
            <person name="Hasebe M."/>
            <person name="Bowman J.L."/>
            <person name="Gribskov M."/>
            <person name="dePamphilis C."/>
            <person name="Albert V.A."/>
            <person name="Aono N."/>
            <person name="Aoyama T."/>
            <person name="Ambrose B.A."/>
            <person name="Ashton N.W."/>
            <person name="Axtell M.J."/>
            <person name="Barker E."/>
            <person name="Barker M.S."/>
            <person name="Bennetzen J.L."/>
            <person name="Bonawitz N.D."/>
            <person name="Chapple C."/>
            <person name="Cheng C."/>
            <person name="Correa L.G."/>
            <person name="Dacre M."/>
            <person name="DeBarry J."/>
            <person name="Dreyer I."/>
            <person name="Elias M."/>
            <person name="Engstrom E.M."/>
            <person name="Estelle M."/>
            <person name="Feng L."/>
            <person name="Finet C."/>
            <person name="Floyd S.K."/>
            <person name="Frommer W.B."/>
            <person name="Fujita T."/>
            <person name="Gramzow L."/>
            <person name="Gutensohn M."/>
            <person name="Harholt J."/>
            <person name="Hattori M."/>
            <person name="Heyl A."/>
            <person name="Hirai T."/>
            <person name="Hiwatashi Y."/>
            <person name="Ishikawa M."/>
            <person name="Iwata M."/>
            <person name="Karol K.G."/>
            <person name="Koehler B."/>
            <person name="Kolukisaoglu U."/>
            <person name="Kubo M."/>
            <person name="Kurata T."/>
            <person name="Lalonde S."/>
            <person name="Li K."/>
            <person name="Li Y."/>
            <person name="Litt A."/>
            <person name="Lyons E."/>
            <person name="Manning G."/>
            <person name="Maruyama T."/>
            <person name="Michael T.P."/>
            <person name="Mikami K."/>
            <person name="Miyazaki S."/>
            <person name="Morinaga S."/>
            <person name="Murata T."/>
            <person name="Mueller-Roeber B."/>
            <person name="Nelson D.R."/>
            <person name="Obara M."/>
            <person name="Oguri Y."/>
            <person name="Olmstead R.G."/>
            <person name="Onodera N."/>
            <person name="Petersen B.L."/>
            <person name="Pils B."/>
            <person name="Prigge M."/>
            <person name="Rensing S.A."/>
            <person name="Riano-Pachon D.M."/>
            <person name="Roberts A.W."/>
            <person name="Sato Y."/>
            <person name="Scheller H.V."/>
            <person name="Schulz B."/>
            <person name="Schulz C."/>
            <person name="Shakirov E.V."/>
            <person name="Shibagaki N."/>
            <person name="Shinohara N."/>
            <person name="Shippen D.E."/>
            <person name="Soerensen I."/>
            <person name="Sotooka R."/>
            <person name="Sugimoto N."/>
            <person name="Sugita M."/>
            <person name="Sumikawa N."/>
            <person name="Tanurdzic M."/>
            <person name="Theissen G."/>
            <person name="Ulvskov P."/>
            <person name="Wakazuki S."/>
            <person name="Weng J.K."/>
            <person name="Willats W.W."/>
            <person name="Wipf D."/>
            <person name="Wolf P.G."/>
            <person name="Yang L."/>
            <person name="Zimmer A.D."/>
            <person name="Zhu Q."/>
            <person name="Mitros T."/>
            <person name="Hellsten U."/>
            <person name="Loque D."/>
            <person name="Otillar R."/>
            <person name="Salamov A."/>
            <person name="Schmutz J."/>
            <person name="Shapiro H."/>
            <person name="Lindquist E."/>
            <person name="Lucas S."/>
            <person name="Rokhsar D."/>
            <person name="Grigoriev I.V."/>
        </authorList>
    </citation>
    <scope>NUCLEOTIDE SEQUENCE [LARGE SCALE GENOMIC DNA]</scope>
</reference>
<dbReference type="Gramene" id="EFJ18422">
    <property type="protein sequence ID" value="EFJ18422"/>
    <property type="gene ID" value="SELMODRAFT_420333"/>
</dbReference>
<organism evidence="2">
    <name type="scientific">Selaginella moellendorffii</name>
    <name type="common">Spikemoss</name>
    <dbReference type="NCBI Taxonomy" id="88036"/>
    <lineage>
        <taxon>Eukaryota</taxon>
        <taxon>Viridiplantae</taxon>
        <taxon>Streptophyta</taxon>
        <taxon>Embryophyta</taxon>
        <taxon>Tracheophyta</taxon>
        <taxon>Lycopodiopsida</taxon>
        <taxon>Selaginellales</taxon>
        <taxon>Selaginellaceae</taxon>
        <taxon>Selaginella</taxon>
    </lineage>
</organism>
<dbReference type="Proteomes" id="UP000001514">
    <property type="component" value="Unassembled WGS sequence"/>
</dbReference>
<accession>D8SBN6</accession>
<keyword evidence="2" id="KW-1185">Reference proteome</keyword>
<proteinExistence type="predicted"/>
<dbReference type="EMBL" id="GL377610">
    <property type="protein sequence ID" value="EFJ18422.1"/>
    <property type="molecule type" value="Genomic_DNA"/>
</dbReference>
<gene>
    <name evidence="1" type="ORF">SELMODRAFT_420333</name>
</gene>
<name>D8SBN6_SELML</name>
<sequence length="150" mass="16625">MAGSTIWSNSSCPHPLLLGRDFEFLLEAYDEGRVNRPLDFNLGLASEEASQSDTVSVKESHAWLMEPCAFLTFEENLDIKVVRLWLSASKLPLYVGCPTTFEELRQMAVPLAEPTNFALEENLPSKFQITMRETTLIGAKPWAVSSASGA</sequence>
<evidence type="ECO:0000313" key="1">
    <source>
        <dbReference type="EMBL" id="EFJ18422.1"/>
    </source>
</evidence>